<protein>
    <submittedName>
        <fullName evidence="3">Uncharacterized protein</fullName>
    </submittedName>
</protein>
<dbReference type="EMBL" id="MCOG01000185">
    <property type="protein sequence ID" value="ORY28560.1"/>
    <property type="molecule type" value="Genomic_DNA"/>
</dbReference>
<proteinExistence type="predicted"/>
<evidence type="ECO:0000256" key="1">
    <source>
        <dbReference type="SAM" id="MobiDB-lite"/>
    </source>
</evidence>
<gene>
    <name evidence="3" type="ORF">LY90DRAFT_674120</name>
</gene>
<feature type="region of interest" description="Disordered" evidence="1">
    <location>
        <begin position="69"/>
        <end position="110"/>
    </location>
</feature>
<sequence length="225" mass="25709">MKMKFNIIWCVILLFFNPFSYGQDNSEIVNKGYSNKSLQSGNNNQVNQQTNSKTIINNKDYNNIDSQSISQGTVSQAVSNSGSTNQDTLNEQNQNNQVQTQAQSPTQNEIEMQKQNKVSIVKPSGNDYSVLPDKIKNKLKGYEKFKSQYTNSQINDSNLECIQTLLLNIFYPLDYNSLDDYYKIICDPDTHIEPLLLLKQKIDSENNNGKKICKKMVIIMKLLIN</sequence>
<feature type="signal peptide" evidence="2">
    <location>
        <begin position="1"/>
        <end position="22"/>
    </location>
</feature>
<dbReference type="AlphaFoldDB" id="A0A1Y2B1Y1"/>
<feature type="compositionally biased region" description="Low complexity" evidence="1">
    <location>
        <begin position="90"/>
        <end position="103"/>
    </location>
</feature>
<keyword evidence="2" id="KW-0732">Signal</keyword>
<dbReference type="Proteomes" id="UP000193920">
    <property type="component" value="Unassembled WGS sequence"/>
</dbReference>
<name>A0A1Y2B1Y1_9FUNG</name>
<feature type="compositionally biased region" description="Polar residues" evidence="1">
    <location>
        <begin position="69"/>
        <end position="89"/>
    </location>
</feature>
<keyword evidence="4" id="KW-1185">Reference proteome</keyword>
<evidence type="ECO:0000256" key="2">
    <source>
        <dbReference type="SAM" id="SignalP"/>
    </source>
</evidence>
<comment type="caution">
    <text evidence="3">The sequence shown here is derived from an EMBL/GenBank/DDBJ whole genome shotgun (WGS) entry which is preliminary data.</text>
</comment>
<accession>A0A1Y2B1Y1</accession>
<organism evidence="3 4">
    <name type="scientific">Neocallimastix californiae</name>
    <dbReference type="NCBI Taxonomy" id="1754190"/>
    <lineage>
        <taxon>Eukaryota</taxon>
        <taxon>Fungi</taxon>
        <taxon>Fungi incertae sedis</taxon>
        <taxon>Chytridiomycota</taxon>
        <taxon>Chytridiomycota incertae sedis</taxon>
        <taxon>Neocallimastigomycetes</taxon>
        <taxon>Neocallimastigales</taxon>
        <taxon>Neocallimastigaceae</taxon>
        <taxon>Neocallimastix</taxon>
    </lineage>
</organism>
<reference evidence="3 4" key="1">
    <citation type="submission" date="2016-08" db="EMBL/GenBank/DDBJ databases">
        <title>A Parts List for Fungal Cellulosomes Revealed by Comparative Genomics.</title>
        <authorList>
            <consortium name="DOE Joint Genome Institute"/>
            <person name="Haitjema C.H."/>
            <person name="Gilmore S.P."/>
            <person name="Henske J.K."/>
            <person name="Solomon K.V."/>
            <person name="De Groot R."/>
            <person name="Kuo A."/>
            <person name="Mondo S.J."/>
            <person name="Salamov A.A."/>
            <person name="Labutti K."/>
            <person name="Zhao Z."/>
            <person name="Chiniquy J."/>
            <person name="Barry K."/>
            <person name="Brewer H.M."/>
            <person name="Purvine S.O."/>
            <person name="Wright A.T."/>
            <person name="Boxma B."/>
            <person name="Van Alen T."/>
            <person name="Hackstein J.H."/>
            <person name="Baker S.E."/>
            <person name="Grigoriev I.V."/>
            <person name="O'Malley M.A."/>
        </authorList>
    </citation>
    <scope>NUCLEOTIDE SEQUENCE [LARGE SCALE GENOMIC DNA]</scope>
    <source>
        <strain evidence="3 4">G1</strain>
    </source>
</reference>
<evidence type="ECO:0000313" key="3">
    <source>
        <dbReference type="EMBL" id="ORY28560.1"/>
    </source>
</evidence>
<feature type="chain" id="PRO_5012101467" evidence="2">
    <location>
        <begin position="23"/>
        <end position="225"/>
    </location>
</feature>
<evidence type="ECO:0000313" key="4">
    <source>
        <dbReference type="Proteomes" id="UP000193920"/>
    </source>
</evidence>